<evidence type="ECO:0000313" key="2">
    <source>
        <dbReference type="EMBL" id="WMV18481.1"/>
    </source>
</evidence>
<gene>
    <name evidence="2" type="ORF">MTR67_011866</name>
</gene>
<evidence type="ECO:0000313" key="3">
    <source>
        <dbReference type="Proteomes" id="UP001234989"/>
    </source>
</evidence>
<dbReference type="Gene3D" id="1.10.340.70">
    <property type="match status" value="1"/>
</dbReference>
<evidence type="ECO:0000259" key="1">
    <source>
        <dbReference type="Pfam" id="PF17921"/>
    </source>
</evidence>
<dbReference type="InterPro" id="IPR052160">
    <property type="entry name" value="Gypsy_RT_Integrase-like"/>
</dbReference>
<dbReference type="Pfam" id="PF17921">
    <property type="entry name" value="Integrase_H2C2"/>
    <property type="match status" value="1"/>
</dbReference>
<dbReference type="EMBL" id="CP133614">
    <property type="protein sequence ID" value="WMV18481.1"/>
    <property type="molecule type" value="Genomic_DNA"/>
</dbReference>
<accession>A0AAF0Q7W2</accession>
<sequence>LIKKDAIPRLLRWILLLQEFDLEIKDRKGADNQVADHLSHLKNPPTESSDIKEEFLDEYIYAIISAINQSPWFSDIANYLVGGWIPKDFSYEQRKKLKKDARHYYWEDPYLFKFCVDGIIRRCVPEIEMNNILSHCHDGAMEGHYGGKKTAAKVLEVGFFCPTLFKDARNYVTVCEKCQKSGSISKRDEMPLNSILVCEIFDIWGIDFMGPFSPSNGCEYILVVVDYVSRWVEAIATKKNEVSNRELKRILEKTVGSSRKDWSLKLDDALWAYRTAFKTPIGTSPYISVFGKACHLPVELEHKAYWQ</sequence>
<reference evidence="2" key="1">
    <citation type="submission" date="2023-08" db="EMBL/GenBank/DDBJ databases">
        <title>A de novo genome assembly of Solanum verrucosum Schlechtendal, a Mexican diploid species geographically isolated from the other diploid A-genome species in potato relatives.</title>
        <authorList>
            <person name="Hosaka K."/>
        </authorList>
    </citation>
    <scope>NUCLEOTIDE SEQUENCE</scope>
    <source>
        <tissue evidence="2">Young leaves</tissue>
    </source>
</reference>
<organism evidence="2 3">
    <name type="scientific">Solanum verrucosum</name>
    <dbReference type="NCBI Taxonomy" id="315347"/>
    <lineage>
        <taxon>Eukaryota</taxon>
        <taxon>Viridiplantae</taxon>
        <taxon>Streptophyta</taxon>
        <taxon>Embryophyta</taxon>
        <taxon>Tracheophyta</taxon>
        <taxon>Spermatophyta</taxon>
        <taxon>Magnoliopsida</taxon>
        <taxon>eudicotyledons</taxon>
        <taxon>Gunneridae</taxon>
        <taxon>Pentapetalae</taxon>
        <taxon>asterids</taxon>
        <taxon>lamiids</taxon>
        <taxon>Solanales</taxon>
        <taxon>Solanaceae</taxon>
        <taxon>Solanoideae</taxon>
        <taxon>Solaneae</taxon>
        <taxon>Solanum</taxon>
    </lineage>
</organism>
<dbReference type="Gene3D" id="3.30.420.10">
    <property type="entry name" value="Ribonuclease H-like superfamily/Ribonuclease H"/>
    <property type="match status" value="2"/>
</dbReference>
<dbReference type="InterPro" id="IPR036397">
    <property type="entry name" value="RNaseH_sf"/>
</dbReference>
<dbReference type="Proteomes" id="UP001234989">
    <property type="component" value="Chromosome 3"/>
</dbReference>
<dbReference type="SUPFAM" id="SSF53098">
    <property type="entry name" value="Ribonuclease H-like"/>
    <property type="match status" value="1"/>
</dbReference>
<dbReference type="AlphaFoldDB" id="A0AAF0Q7W2"/>
<feature type="non-terminal residue" evidence="2">
    <location>
        <position position="1"/>
    </location>
</feature>
<protein>
    <recommendedName>
        <fullName evidence="1">Integrase zinc-binding domain-containing protein</fullName>
    </recommendedName>
</protein>
<name>A0AAF0Q7W2_SOLVR</name>
<dbReference type="GO" id="GO:0003676">
    <property type="term" value="F:nucleic acid binding"/>
    <property type="evidence" value="ECO:0007669"/>
    <property type="project" value="InterPro"/>
</dbReference>
<dbReference type="InterPro" id="IPR041588">
    <property type="entry name" value="Integrase_H2C2"/>
</dbReference>
<dbReference type="InterPro" id="IPR012337">
    <property type="entry name" value="RNaseH-like_sf"/>
</dbReference>
<proteinExistence type="predicted"/>
<dbReference type="PANTHER" id="PTHR47266">
    <property type="entry name" value="ENDONUCLEASE-RELATED"/>
    <property type="match status" value="1"/>
</dbReference>
<keyword evidence="3" id="KW-1185">Reference proteome</keyword>
<feature type="domain" description="Integrase zinc-binding" evidence="1">
    <location>
        <begin position="124"/>
        <end position="181"/>
    </location>
</feature>